<keyword evidence="2" id="KW-1185">Reference proteome</keyword>
<dbReference type="AlphaFoldDB" id="A0A848HR89"/>
<gene>
    <name evidence="1" type="ORF">HHL21_14485</name>
</gene>
<proteinExistence type="predicted"/>
<sequence>MAFSLTQLNAIEAAIGSGQLSVNYDGKSVTYRSVGDLIKARDVIRADLMASGALASPRLSNRGPGSLTIFSRD</sequence>
<dbReference type="RefSeq" id="WP_169466507.1">
    <property type="nucleotide sequence ID" value="NZ_JABBGG010000007.1"/>
</dbReference>
<dbReference type="EMBL" id="JABBGG010000007">
    <property type="protein sequence ID" value="NML62261.1"/>
    <property type="molecule type" value="Genomic_DNA"/>
</dbReference>
<dbReference type="NCBIfam" id="NF047331">
    <property type="entry name" value="phage_HTJ"/>
    <property type="match status" value="1"/>
</dbReference>
<evidence type="ECO:0000313" key="1">
    <source>
        <dbReference type="EMBL" id="NML62261.1"/>
    </source>
</evidence>
<organism evidence="1 2">
    <name type="scientific">Massilia polaris</name>
    <dbReference type="NCBI Taxonomy" id="2728846"/>
    <lineage>
        <taxon>Bacteria</taxon>
        <taxon>Pseudomonadati</taxon>
        <taxon>Pseudomonadota</taxon>
        <taxon>Betaproteobacteria</taxon>
        <taxon>Burkholderiales</taxon>
        <taxon>Oxalobacteraceae</taxon>
        <taxon>Telluria group</taxon>
        <taxon>Massilia</taxon>
    </lineage>
</organism>
<name>A0A848HR89_9BURK</name>
<reference evidence="1 2" key="1">
    <citation type="submission" date="2020-04" db="EMBL/GenBank/DDBJ databases">
        <title>Massilia sp. RP-1-19 isolated from soil.</title>
        <authorList>
            <person name="Dahal R.H."/>
        </authorList>
    </citation>
    <scope>NUCLEOTIDE SEQUENCE [LARGE SCALE GENOMIC DNA]</scope>
    <source>
        <strain evidence="1 2">RP-1-19</strain>
    </source>
</reference>
<dbReference type="Proteomes" id="UP000583752">
    <property type="component" value="Unassembled WGS sequence"/>
</dbReference>
<accession>A0A848HR89</accession>
<protein>
    <submittedName>
        <fullName evidence="1">Uncharacterized protein</fullName>
    </submittedName>
</protein>
<evidence type="ECO:0000313" key="2">
    <source>
        <dbReference type="Proteomes" id="UP000583752"/>
    </source>
</evidence>
<comment type="caution">
    <text evidence="1">The sequence shown here is derived from an EMBL/GenBank/DDBJ whole genome shotgun (WGS) entry which is preliminary data.</text>
</comment>